<feature type="transmembrane region" description="Helical" evidence="1">
    <location>
        <begin position="6"/>
        <end position="28"/>
    </location>
</feature>
<evidence type="ECO:0000313" key="2">
    <source>
        <dbReference type="EMBL" id="QDH20534.1"/>
    </source>
</evidence>
<dbReference type="AlphaFoldDB" id="A0A4Y6UTW0"/>
<evidence type="ECO:0000256" key="1">
    <source>
        <dbReference type="SAM" id="Phobius"/>
    </source>
</evidence>
<dbReference type="KEGG" id="saca:FFV09_06450"/>
<evidence type="ECO:0000313" key="3">
    <source>
        <dbReference type="Proteomes" id="UP000316968"/>
    </source>
</evidence>
<accession>A0A4Y6UTW0</accession>
<keyword evidence="1" id="KW-0812">Transmembrane</keyword>
<reference evidence="2 3" key="1">
    <citation type="submission" date="2019-06" db="EMBL/GenBank/DDBJ databases">
        <title>Saccharibacillus brassicae sp. nov., an endophytic bacterium isolated from Chinese cabbage seeds (Brassica pekinensis).</title>
        <authorList>
            <person name="Jiang L."/>
            <person name="Lee J."/>
            <person name="Kim S.W."/>
        </authorList>
    </citation>
    <scope>NUCLEOTIDE SEQUENCE [LARGE SCALE GENOMIC DNA]</scope>
    <source>
        <strain evidence="3">KCTC 43072 / ATSA2</strain>
    </source>
</reference>
<dbReference type="EMBL" id="CP041217">
    <property type="protein sequence ID" value="QDH20534.1"/>
    <property type="molecule type" value="Genomic_DNA"/>
</dbReference>
<sequence>MENFASGLYWVISIAEVIILLMIAVFMVMLGIKFWKEKRFGPVIAFAVFLIVCLTLTWWSVQDKFL</sequence>
<dbReference type="RefSeq" id="WP_141447076.1">
    <property type="nucleotide sequence ID" value="NZ_CBCSAZ010000009.1"/>
</dbReference>
<feature type="transmembrane region" description="Helical" evidence="1">
    <location>
        <begin position="40"/>
        <end position="61"/>
    </location>
</feature>
<keyword evidence="1" id="KW-0472">Membrane</keyword>
<name>A0A4Y6UTW0_SACBS</name>
<dbReference type="Proteomes" id="UP000316968">
    <property type="component" value="Chromosome"/>
</dbReference>
<keyword evidence="3" id="KW-1185">Reference proteome</keyword>
<protein>
    <submittedName>
        <fullName evidence="2">Uncharacterized protein</fullName>
    </submittedName>
</protein>
<dbReference type="OrthoDB" id="2679444at2"/>
<organism evidence="2 3">
    <name type="scientific">Saccharibacillus brassicae</name>
    <dbReference type="NCBI Taxonomy" id="2583377"/>
    <lineage>
        <taxon>Bacteria</taxon>
        <taxon>Bacillati</taxon>
        <taxon>Bacillota</taxon>
        <taxon>Bacilli</taxon>
        <taxon>Bacillales</taxon>
        <taxon>Paenibacillaceae</taxon>
        <taxon>Saccharibacillus</taxon>
    </lineage>
</organism>
<gene>
    <name evidence="2" type="ORF">FFV09_06450</name>
</gene>
<keyword evidence="1" id="KW-1133">Transmembrane helix</keyword>
<proteinExistence type="predicted"/>